<evidence type="ECO:0000313" key="3">
    <source>
        <dbReference type="Proteomes" id="UP000001473"/>
    </source>
</evidence>
<proteinExistence type="predicted"/>
<keyword evidence="1" id="KW-0812">Transmembrane</keyword>
<keyword evidence="1" id="KW-0472">Membrane</keyword>
<keyword evidence="1" id="KW-1133">Transmembrane helix</keyword>
<organism evidence="2 3">
    <name type="scientific">Corynebacterium kroppenstedtii (strain DSM 44385 / JCM 11950 / CIP 105744 / CCUG 35717)</name>
    <dbReference type="NCBI Taxonomy" id="645127"/>
    <lineage>
        <taxon>Bacteria</taxon>
        <taxon>Bacillati</taxon>
        <taxon>Actinomycetota</taxon>
        <taxon>Actinomycetes</taxon>
        <taxon>Mycobacteriales</taxon>
        <taxon>Corynebacteriaceae</taxon>
        <taxon>Corynebacterium</taxon>
    </lineage>
</organism>
<sequence length="38" mass="3893">MRSLLLFSVGVFCGVVLGVCGVWVGCVVFFVVAETAAG</sequence>
<dbReference type="HOGENOM" id="CLU_3326933_0_0_11"/>
<protein>
    <submittedName>
        <fullName evidence="2">Putative secreted protein</fullName>
    </submittedName>
</protein>
<feature type="transmembrane region" description="Helical" evidence="1">
    <location>
        <begin position="6"/>
        <end position="33"/>
    </location>
</feature>
<gene>
    <name evidence="2" type="ordered locus">ckrop_0426</name>
</gene>
<dbReference type="AlphaFoldDB" id="C4LH99"/>
<dbReference type="KEGG" id="ckp:ckrop_0426"/>
<evidence type="ECO:0000256" key="1">
    <source>
        <dbReference type="SAM" id="Phobius"/>
    </source>
</evidence>
<reference evidence="2 3" key="1">
    <citation type="journal article" date="2008" name="J. Biotechnol.">
        <title>Ultrafast pyrosequencing of Corynebacterium kroppenstedtii DSM44385 revealed insights into the physiology of a lipophilic corynebacterium that lacks mycolic acids.</title>
        <authorList>
            <person name="Tauch A."/>
            <person name="Schneider J."/>
            <person name="Szczepanowski R."/>
            <person name="Tilker A."/>
            <person name="Viehoever P."/>
            <person name="Gartemann K.-H."/>
            <person name="Arnold W."/>
            <person name="Blom J."/>
            <person name="Brinkrolf K."/>
            <person name="Brune I."/>
            <person name="Goetker S."/>
            <person name="Weisshaar B."/>
            <person name="Goesmann A."/>
            <person name="Droege M."/>
            <person name="Puehler A."/>
        </authorList>
    </citation>
    <scope>NUCLEOTIDE SEQUENCE [LARGE SCALE GENOMIC DNA]</scope>
    <source>
        <strain evidence="3">DSM 44385 / JCM 11950 / CIP 105744 / CCUG 35717</strain>
    </source>
</reference>
<dbReference type="EMBL" id="CP001620">
    <property type="protein sequence ID" value="ACR17204.1"/>
    <property type="molecule type" value="Genomic_DNA"/>
</dbReference>
<dbReference type="Proteomes" id="UP000001473">
    <property type="component" value="Chromosome"/>
</dbReference>
<keyword evidence="3" id="KW-1185">Reference proteome</keyword>
<evidence type="ECO:0000313" key="2">
    <source>
        <dbReference type="EMBL" id="ACR17204.1"/>
    </source>
</evidence>
<dbReference type="PROSITE" id="PS51257">
    <property type="entry name" value="PROKAR_LIPOPROTEIN"/>
    <property type="match status" value="1"/>
</dbReference>
<accession>C4LH99</accession>
<name>C4LH99_CORK4</name>